<comment type="caution">
    <text evidence="3">The sequence shown here is derived from an EMBL/GenBank/DDBJ whole genome shotgun (WGS) entry which is preliminary data.</text>
</comment>
<evidence type="ECO:0000256" key="1">
    <source>
        <dbReference type="SAM" id="MobiDB-lite"/>
    </source>
</evidence>
<dbReference type="EMBL" id="BEGY01000011">
    <property type="protein sequence ID" value="GAX75200.1"/>
    <property type="molecule type" value="Genomic_DNA"/>
</dbReference>
<evidence type="ECO:0000313" key="4">
    <source>
        <dbReference type="Proteomes" id="UP000232323"/>
    </source>
</evidence>
<accession>A0A250WXE4</accession>
<proteinExistence type="predicted"/>
<feature type="compositionally biased region" description="Low complexity" evidence="1">
    <location>
        <begin position="180"/>
        <end position="191"/>
    </location>
</feature>
<feature type="region of interest" description="Disordered" evidence="1">
    <location>
        <begin position="98"/>
        <end position="209"/>
    </location>
</feature>
<evidence type="ECO:0000256" key="2">
    <source>
        <dbReference type="SAM" id="Phobius"/>
    </source>
</evidence>
<keyword evidence="2" id="KW-0472">Membrane</keyword>
<keyword evidence="4" id="KW-1185">Reference proteome</keyword>
<feature type="transmembrane region" description="Helical" evidence="2">
    <location>
        <begin position="52"/>
        <end position="69"/>
    </location>
</feature>
<feature type="region of interest" description="Disordered" evidence="1">
    <location>
        <begin position="222"/>
        <end position="258"/>
    </location>
</feature>
<gene>
    <name evidence="3" type="ORF">CEUSTIGMA_g2644.t1</name>
</gene>
<organism evidence="3 4">
    <name type="scientific">Chlamydomonas eustigma</name>
    <dbReference type="NCBI Taxonomy" id="1157962"/>
    <lineage>
        <taxon>Eukaryota</taxon>
        <taxon>Viridiplantae</taxon>
        <taxon>Chlorophyta</taxon>
        <taxon>core chlorophytes</taxon>
        <taxon>Chlorophyceae</taxon>
        <taxon>CS clade</taxon>
        <taxon>Chlamydomonadales</taxon>
        <taxon>Chlamydomonadaceae</taxon>
        <taxon>Chlamydomonas</taxon>
    </lineage>
</organism>
<feature type="compositionally biased region" description="Polar residues" evidence="1">
    <location>
        <begin position="151"/>
        <end position="166"/>
    </location>
</feature>
<name>A0A250WXE4_9CHLO</name>
<sequence>MNLLFVNLLNEGSVENLTEYNFPSSFNPACPPDASSSPAAITLSVVDLSGMFLIQAAATMLSLIVYLALGIRKYHIQMSTEAIKETAAVALQSFSGKLPGSKRKARNSTLPSSFSSAMGNKRTSSSHITLQAGPEGCNNQSTHDHLGNITLMRNQLYGQPGNSSPAVTDGSEEHLHHQHQQQQSLAEHSQATSVSSQQPLNNLNLGFDNRLQNNANNYVLQASSHQQQDNSARHFSPDPASNPEVVGDTPATPLMTSNSSEVNNQAAAMNTASETVDIGGGSSSLLHTTSRAMASGPHLTAPSAGMTFSLEPRVASQPPLYSESAENFARLATSGQSMTLASHCGGVVKMPSTLETGARE</sequence>
<reference evidence="3 4" key="1">
    <citation type="submission" date="2017-08" db="EMBL/GenBank/DDBJ databases">
        <title>Acidophilic green algal genome provides insights into adaptation to an acidic environment.</title>
        <authorList>
            <person name="Hirooka S."/>
            <person name="Hirose Y."/>
            <person name="Kanesaki Y."/>
            <person name="Higuchi S."/>
            <person name="Fujiwara T."/>
            <person name="Onuma R."/>
            <person name="Era A."/>
            <person name="Ohbayashi R."/>
            <person name="Uzuka A."/>
            <person name="Nozaki H."/>
            <person name="Yoshikawa H."/>
            <person name="Miyagishima S.Y."/>
        </authorList>
    </citation>
    <scope>NUCLEOTIDE SEQUENCE [LARGE SCALE GENOMIC DNA]</scope>
    <source>
        <strain evidence="3 4">NIES-2499</strain>
    </source>
</reference>
<protein>
    <submittedName>
        <fullName evidence="3">Uncharacterized protein</fullName>
    </submittedName>
</protein>
<dbReference type="Proteomes" id="UP000232323">
    <property type="component" value="Unassembled WGS sequence"/>
</dbReference>
<feature type="compositionally biased region" description="Polar residues" evidence="1">
    <location>
        <begin position="192"/>
        <end position="209"/>
    </location>
</feature>
<dbReference type="AlphaFoldDB" id="A0A250WXE4"/>
<keyword evidence="2" id="KW-0812">Transmembrane</keyword>
<evidence type="ECO:0000313" key="3">
    <source>
        <dbReference type="EMBL" id="GAX75200.1"/>
    </source>
</evidence>
<keyword evidence="2" id="KW-1133">Transmembrane helix</keyword>
<feature type="compositionally biased region" description="Polar residues" evidence="1">
    <location>
        <begin position="107"/>
        <end position="129"/>
    </location>
</feature>